<accession>A0ABW3Z3P0</accession>
<gene>
    <name evidence="2" type="ORF">ACFQ4O_02365</name>
</gene>
<protein>
    <recommendedName>
        <fullName evidence="1">GPI inositol-deacylase PGAP1-like alpha/beta domain-containing protein</fullName>
    </recommendedName>
</protein>
<dbReference type="Pfam" id="PF07819">
    <property type="entry name" value="PGAP1"/>
    <property type="match status" value="1"/>
</dbReference>
<sequence>MPNGQPQAAQDDKRATRSAQPIILIRGFGGLGVEDEKRVAYQGFNDGTVYHKKRGENYIYEGLVLRFLKSKWTYADATNVVGYYEKKFTWRDADIPSELKTVIDPTFFSGQQVVIDPGMALAMLKAKSDISRTIWVFRYYDLGREDGFELYGDMLYRLIQYIRALAVARGDAAPKVNIIAHSMGGLIARDAIQRAIPKGEAPRLINKVVTLGTPHQGIAFQVLKNWVGLEASRELERFNPDTQKIDPRIGFKALKTYFPLERILTVVGTNFGSYGPYIASWLNRLSSVPGEFGMNYNRSDGLVKQAYAQLPGAPRTFVHKCHGGVDSLVTSREAFEIATRFFFGNVKVALILEDADIRSGGDWFGKNEFFFGVSVKPRKVDFDLFHQSEKAENCYGPFDRRDLKDENPAFGWASNPANERLVWEGWLDTTAVAPGRMTPITGVPTLDDATTMPNDVLIRLDIYVGERDTYGVGHSDTLIFHKQRYARAVLNADGSLETMSLHLTENTGDAAGATPMEQVHAGDPTQWRFSVGDDKFQATFKIRFAMVPENG</sequence>
<organism evidence="2 3">
    <name type="scientific">Methylopila musalis</name>
    <dbReference type="NCBI Taxonomy" id="1134781"/>
    <lineage>
        <taxon>Bacteria</taxon>
        <taxon>Pseudomonadati</taxon>
        <taxon>Pseudomonadota</taxon>
        <taxon>Alphaproteobacteria</taxon>
        <taxon>Hyphomicrobiales</taxon>
        <taxon>Methylopilaceae</taxon>
        <taxon>Methylopila</taxon>
    </lineage>
</organism>
<dbReference type="InterPro" id="IPR012908">
    <property type="entry name" value="PGAP1-ab_dom-like"/>
</dbReference>
<comment type="caution">
    <text evidence="2">The sequence shown here is derived from an EMBL/GenBank/DDBJ whole genome shotgun (WGS) entry which is preliminary data.</text>
</comment>
<dbReference type="InterPro" id="IPR029058">
    <property type="entry name" value="AB_hydrolase_fold"/>
</dbReference>
<dbReference type="Proteomes" id="UP001597171">
    <property type="component" value="Unassembled WGS sequence"/>
</dbReference>
<name>A0ABW3Z3P0_9HYPH</name>
<dbReference type="EMBL" id="JBHTMX010000007">
    <property type="protein sequence ID" value="MFD1330837.1"/>
    <property type="molecule type" value="Genomic_DNA"/>
</dbReference>
<dbReference type="SUPFAM" id="SSF53474">
    <property type="entry name" value="alpha/beta-Hydrolases"/>
    <property type="match status" value="1"/>
</dbReference>
<evidence type="ECO:0000313" key="3">
    <source>
        <dbReference type="Proteomes" id="UP001597171"/>
    </source>
</evidence>
<feature type="domain" description="GPI inositol-deacylase PGAP1-like alpha/beta" evidence="1">
    <location>
        <begin position="153"/>
        <end position="218"/>
    </location>
</feature>
<evidence type="ECO:0000313" key="2">
    <source>
        <dbReference type="EMBL" id="MFD1330837.1"/>
    </source>
</evidence>
<dbReference type="RefSeq" id="WP_378774037.1">
    <property type="nucleotide sequence ID" value="NZ_JBHTMX010000007.1"/>
</dbReference>
<keyword evidence="3" id="KW-1185">Reference proteome</keyword>
<evidence type="ECO:0000259" key="1">
    <source>
        <dbReference type="Pfam" id="PF07819"/>
    </source>
</evidence>
<reference evidence="3" key="1">
    <citation type="journal article" date="2019" name="Int. J. Syst. Evol. Microbiol.">
        <title>The Global Catalogue of Microorganisms (GCM) 10K type strain sequencing project: providing services to taxonomists for standard genome sequencing and annotation.</title>
        <authorList>
            <consortium name="The Broad Institute Genomics Platform"/>
            <consortium name="The Broad Institute Genome Sequencing Center for Infectious Disease"/>
            <person name="Wu L."/>
            <person name="Ma J."/>
        </authorList>
    </citation>
    <scope>NUCLEOTIDE SEQUENCE [LARGE SCALE GENOMIC DNA]</scope>
    <source>
        <strain evidence="3">CCUG 61696</strain>
    </source>
</reference>
<proteinExistence type="predicted"/>
<dbReference type="Gene3D" id="3.40.50.1820">
    <property type="entry name" value="alpha/beta hydrolase"/>
    <property type="match status" value="1"/>
</dbReference>